<sequence length="127" mass="13695">MPPAATGHWCKAPFADITVQEPSHVDNARMDKAGCHTSNDYPQRRIIRCLLLPHLDRGLRTQLSLDPGLPGASSPCRSQGASGFCPLDRPGRRVNEALEFVENPNKQLSNASSSVYQGVESPASGSQ</sequence>
<comment type="caution">
    <text evidence="1">The sequence shown here is derived from an EMBL/GenBank/DDBJ whole genome shotgun (WGS) entry which is preliminary data.</text>
</comment>
<dbReference type="Proteomes" id="UP001148629">
    <property type="component" value="Unassembled WGS sequence"/>
</dbReference>
<name>A0ACC1RAT6_9HYPO</name>
<accession>A0ACC1RAT6</accession>
<gene>
    <name evidence="1" type="ORF">NM208_g16407</name>
</gene>
<organism evidence="1 2">
    <name type="scientific">Fusarium decemcellulare</name>
    <dbReference type="NCBI Taxonomy" id="57161"/>
    <lineage>
        <taxon>Eukaryota</taxon>
        <taxon>Fungi</taxon>
        <taxon>Dikarya</taxon>
        <taxon>Ascomycota</taxon>
        <taxon>Pezizomycotina</taxon>
        <taxon>Sordariomycetes</taxon>
        <taxon>Hypocreomycetidae</taxon>
        <taxon>Hypocreales</taxon>
        <taxon>Nectriaceae</taxon>
        <taxon>Fusarium</taxon>
        <taxon>Fusarium decemcellulare species complex</taxon>
    </lineage>
</organism>
<evidence type="ECO:0000313" key="1">
    <source>
        <dbReference type="EMBL" id="KAJ3503960.1"/>
    </source>
</evidence>
<protein>
    <submittedName>
        <fullName evidence="1">Uncharacterized protein</fullName>
    </submittedName>
</protein>
<reference evidence="1" key="1">
    <citation type="submission" date="2022-08" db="EMBL/GenBank/DDBJ databases">
        <title>Genome Sequence of Fusarium decemcellulare.</title>
        <authorList>
            <person name="Buettner E."/>
        </authorList>
    </citation>
    <scope>NUCLEOTIDE SEQUENCE</scope>
    <source>
        <strain evidence="1">Babe19</strain>
    </source>
</reference>
<evidence type="ECO:0000313" key="2">
    <source>
        <dbReference type="Proteomes" id="UP001148629"/>
    </source>
</evidence>
<proteinExistence type="predicted"/>
<dbReference type="EMBL" id="JANRMS010005062">
    <property type="protein sequence ID" value="KAJ3503960.1"/>
    <property type="molecule type" value="Genomic_DNA"/>
</dbReference>
<keyword evidence="2" id="KW-1185">Reference proteome</keyword>